<evidence type="ECO:0000313" key="4">
    <source>
        <dbReference type="EMBL" id="OMJ87813.1"/>
    </source>
</evidence>
<feature type="repeat" description="RCC1" evidence="2">
    <location>
        <begin position="280"/>
        <end position="325"/>
    </location>
</feature>
<reference evidence="4 5" key="1">
    <citation type="submission" date="2016-11" db="EMBL/GenBank/DDBJ databases">
        <title>The macronuclear genome of Stentor coeruleus: a giant cell with tiny introns.</title>
        <authorList>
            <person name="Slabodnick M."/>
            <person name="Ruby J.G."/>
            <person name="Reiff S.B."/>
            <person name="Swart E.C."/>
            <person name="Gosai S."/>
            <person name="Prabakaran S."/>
            <person name="Witkowska E."/>
            <person name="Larue G.E."/>
            <person name="Fisher S."/>
            <person name="Freeman R.M."/>
            <person name="Gunawardena J."/>
            <person name="Chu W."/>
            <person name="Stover N.A."/>
            <person name="Gregory B.D."/>
            <person name="Nowacki M."/>
            <person name="Derisi J."/>
            <person name="Roy S.W."/>
            <person name="Marshall W.F."/>
            <person name="Sood P."/>
        </authorList>
    </citation>
    <scope>NUCLEOTIDE SEQUENCE [LARGE SCALE GENOMIC DNA]</scope>
    <source>
        <strain evidence="4">WM001</strain>
    </source>
</reference>
<dbReference type="OrthoDB" id="10256179at2759"/>
<dbReference type="SUPFAM" id="SSF50985">
    <property type="entry name" value="RCC1/BLIP-II"/>
    <property type="match status" value="1"/>
</dbReference>
<evidence type="ECO:0000313" key="5">
    <source>
        <dbReference type="Proteomes" id="UP000187209"/>
    </source>
</evidence>
<dbReference type="AlphaFoldDB" id="A0A1R2CFN8"/>
<keyword evidence="5" id="KW-1185">Reference proteome</keyword>
<accession>A0A1R2CFN8</accession>
<dbReference type="PANTHER" id="PTHR22870:SF408">
    <property type="entry name" value="OS09G0560450 PROTEIN"/>
    <property type="match status" value="1"/>
</dbReference>
<dbReference type="PRINTS" id="PR00633">
    <property type="entry name" value="RCCNDNSATION"/>
</dbReference>
<organism evidence="4 5">
    <name type="scientific">Stentor coeruleus</name>
    <dbReference type="NCBI Taxonomy" id="5963"/>
    <lineage>
        <taxon>Eukaryota</taxon>
        <taxon>Sar</taxon>
        <taxon>Alveolata</taxon>
        <taxon>Ciliophora</taxon>
        <taxon>Postciliodesmatophora</taxon>
        <taxon>Heterotrichea</taxon>
        <taxon>Heterotrichida</taxon>
        <taxon>Stentoridae</taxon>
        <taxon>Stentor</taxon>
    </lineage>
</organism>
<dbReference type="Gene3D" id="2.130.10.30">
    <property type="entry name" value="Regulator of chromosome condensation 1/beta-lactamase-inhibitor protein II"/>
    <property type="match status" value="2"/>
</dbReference>
<keyword evidence="1" id="KW-0677">Repeat</keyword>
<sequence length="325" mass="35222">MQFSVLKCVGSGGSGVLFQPTNQDYKNPREITLPYTLKNLSTSGVITSSIDTEGNCYLWTENRHIFLKSHVKSISCGWSHVLLLTEEDVFVYGKGSSGQLGQGKISSIQSPSHLNLGPCLYVACGFRTSYIIHKEGTFVFGENHKFQLGLGHKNQVKTPVNNTSLINITQIAGGNKHAIACKDHILYKWGTNSFGQLGSIDLEIPIPISIDLQMHIKSISSGWNHIYVLLDNGDLLSSGKGDLGQNGSGDFVDKGFLNVILQGVEVIDSGSEHGVAISSDNVYTWGWNEHGNLGIGDTNNRCVPTLLGFTAKQVWAGGAVTYFLS</sequence>
<evidence type="ECO:0000256" key="2">
    <source>
        <dbReference type="PROSITE-ProRule" id="PRU00235"/>
    </source>
</evidence>
<dbReference type="EMBL" id="MPUH01000167">
    <property type="protein sequence ID" value="OMJ87813.1"/>
    <property type="molecule type" value="Genomic_DNA"/>
</dbReference>
<dbReference type="PROSITE" id="PS50012">
    <property type="entry name" value="RCC1_3"/>
    <property type="match status" value="4"/>
</dbReference>
<dbReference type="InterPro" id="IPR058923">
    <property type="entry name" value="RCC1-like_dom"/>
</dbReference>
<name>A0A1R2CFN8_9CILI</name>
<dbReference type="InterPro" id="IPR009091">
    <property type="entry name" value="RCC1/BLIP-II"/>
</dbReference>
<evidence type="ECO:0000256" key="1">
    <source>
        <dbReference type="ARBA" id="ARBA00022737"/>
    </source>
</evidence>
<feature type="repeat" description="RCC1" evidence="2">
    <location>
        <begin position="135"/>
        <end position="184"/>
    </location>
</feature>
<dbReference type="InterPro" id="IPR051210">
    <property type="entry name" value="Ub_ligase/GEF_domain"/>
</dbReference>
<gene>
    <name evidence="4" type="ORF">SteCoe_10374</name>
</gene>
<feature type="repeat" description="RCC1" evidence="2">
    <location>
        <begin position="184"/>
        <end position="232"/>
    </location>
</feature>
<feature type="repeat" description="RCC1" evidence="2">
    <location>
        <begin position="87"/>
        <end position="135"/>
    </location>
</feature>
<comment type="caution">
    <text evidence="4">The sequence shown here is derived from an EMBL/GenBank/DDBJ whole genome shotgun (WGS) entry which is preliminary data.</text>
</comment>
<dbReference type="InterPro" id="IPR000408">
    <property type="entry name" value="Reg_chr_condens"/>
</dbReference>
<dbReference type="Proteomes" id="UP000187209">
    <property type="component" value="Unassembled WGS sequence"/>
</dbReference>
<dbReference type="PANTHER" id="PTHR22870">
    <property type="entry name" value="REGULATOR OF CHROMOSOME CONDENSATION"/>
    <property type="match status" value="1"/>
</dbReference>
<feature type="domain" description="RCC1-like" evidence="3">
    <location>
        <begin position="69"/>
        <end position="321"/>
    </location>
</feature>
<proteinExistence type="predicted"/>
<evidence type="ECO:0000259" key="3">
    <source>
        <dbReference type="Pfam" id="PF25390"/>
    </source>
</evidence>
<dbReference type="Pfam" id="PF25390">
    <property type="entry name" value="WD40_RLD"/>
    <property type="match status" value="1"/>
</dbReference>
<protein>
    <recommendedName>
        <fullName evidence="3">RCC1-like domain-containing protein</fullName>
    </recommendedName>
</protein>